<feature type="coiled-coil region" evidence="7">
    <location>
        <begin position="1315"/>
        <end position="1733"/>
    </location>
</feature>
<evidence type="ECO:0000313" key="11">
    <source>
        <dbReference type="EMBL" id="KAK2548335.1"/>
    </source>
</evidence>
<feature type="compositionally biased region" description="Basic and acidic residues" evidence="8">
    <location>
        <begin position="1293"/>
        <end position="1308"/>
    </location>
</feature>
<feature type="compositionally biased region" description="Basic and acidic residues" evidence="8">
    <location>
        <begin position="370"/>
        <end position="401"/>
    </location>
</feature>
<feature type="compositionally biased region" description="Polar residues" evidence="8">
    <location>
        <begin position="354"/>
        <end position="369"/>
    </location>
</feature>
<feature type="region of interest" description="Disordered" evidence="8">
    <location>
        <begin position="354"/>
        <end position="412"/>
    </location>
</feature>
<dbReference type="GO" id="GO:0035556">
    <property type="term" value="P:intracellular signal transduction"/>
    <property type="evidence" value="ECO:0007669"/>
    <property type="project" value="TreeGrafter"/>
</dbReference>
<dbReference type="Gene3D" id="3.30.200.20">
    <property type="entry name" value="Phosphorylase Kinase, domain 1"/>
    <property type="match status" value="2"/>
</dbReference>
<dbReference type="InterPro" id="IPR000719">
    <property type="entry name" value="Prot_kinase_dom"/>
</dbReference>
<evidence type="ECO:0000256" key="7">
    <source>
        <dbReference type="SAM" id="Coils"/>
    </source>
</evidence>
<reference evidence="11" key="2">
    <citation type="journal article" date="2023" name="Science">
        <title>Genomic signatures of disease resistance in endangered staghorn corals.</title>
        <authorList>
            <person name="Vollmer S.V."/>
            <person name="Selwyn J.D."/>
            <person name="Despard B.A."/>
            <person name="Roesel C.L."/>
        </authorList>
    </citation>
    <scope>NUCLEOTIDE SEQUENCE</scope>
    <source>
        <strain evidence="11">K2</strain>
    </source>
</reference>
<dbReference type="SUPFAM" id="SSF56112">
    <property type="entry name" value="Protein kinase-like (PK-like)"/>
    <property type="match status" value="2"/>
</dbReference>
<dbReference type="PROSITE" id="PS00107">
    <property type="entry name" value="PROTEIN_KINASE_ATP"/>
    <property type="match status" value="1"/>
</dbReference>
<evidence type="ECO:0000256" key="6">
    <source>
        <dbReference type="PROSITE-ProRule" id="PRU10141"/>
    </source>
</evidence>
<gene>
    <name evidence="11" type="ORF">P5673_031494</name>
</gene>
<evidence type="ECO:0000256" key="2">
    <source>
        <dbReference type="ARBA" id="ARBA00022679"/>
    </source>
</evidence>
<evidence type="ECO:0000313" key="12">
    <source>
        <dbReference type="Proteomes" id="UP001249851"/>
    </source>
</evidence>
<dbReference type="InterPro" id="IPR017441">
    <property type="entry name" value="Protein_kinase_ATP_BS"/>
</dbReference>
<proteinExistence type="predicted"/>
<keyword evidence="4 11" id="KW-0418">Kinase</keyword>
<feature type="coiled-coil region" evidence="7">
    <location>
        <begin position="2532"/>
        <end position="2559"/>
    </location>
</feature>
<feature type="compositionally biased region" description="Basic and acidic residues" evidence="8">
    <location>
        <begin position="2298"/>
        <end position="2311"/>
    </location>
</feature>
<dbReference type="GO" id="GO:0004674">
    <property type="term" value="F:protein serine/threonine kinase activity"/>
    <property type="evidence" value="ECO:0007669"/>
    <property type="project" value="UniProtKB-KW"/>
</dbReference>
<feature type="region of interest" description="Disordered" evidence="8">
    <location>
        <begin position="808"/>
        <end position="832"/>
    </location>
</feature>
<dbReference type="Gene3D" id="1.10.510.10">
    <property type="entry name" value="Transferase(Phosphotransferase) domain 1"/>
    <property type="match status" value="2"/>
</dbReference>
<dbReference type="Gene3D" id="1.10.533.10">
    <property type="entry name" value="Death Domain, Fas"/>
    <property type="match status" value="1"/>
</dbReference>
<feature type="compositionally biased region" description="Basic and acidic residues" evidence="8">
    <location>
        <begin position="2482"/>
        <end position="2495"/>
    </location>
</feature>
<keyword evidence="12" id="KW-1185">Reference proteome</keyword>
<dbReference type="Proteomes" id="UP001249851">
    <property type="component" value="Unassembled WGS sequence"/>
</dbReference>
<dbReference type="PROSITE" id="PS50017">
    <property type="entry name" value="DEATH_DOMAIN"/>
    <property type="match status" value="1"/>
</dbReference>
<dbReference type="GO" id="GO:0005634">
    <property type="term" value="C:nucleus"/>
    <property type="evidence" value="ECO:0007669"/>
    <property type="project" value="TreeGrafter"/>
</dbReference>
<dbReference type="InterPro" id="IPR011009">
    <property type="entry name" value="Kinase-like_dom_sf"/>
</dbReference>
<feature type="coiled-coil region" evidence="7">
    <location>
        <begin position="1761"/>
        <end position="2048"/>
    </location>
</feature>
<feature type="region of interest" description="Disordered" evidence="8">
    <location>
        <begin position="1165"/>
        <end position="1195"/>
    </location>
</feature>
<evidence type="ECO:0000256" key="3">
    <source>
        <dbReference type="ARBA" id="ARBA00022741"/>
    </source>
</evidence>
<feature type="region of interest" description="Disordered" evidence="8">
    <location>
        <begin position="436"/>
        <end position="463"/>
    </location>
</feature>
<reference evidence="11" key="1">
    <citation type="journal article" date="2023" name="G3 (Bethesda)">
        <title>Whole genome assembly and annotation of the endangered Caribbean coral Acropora cervicornis.</title>
        <authorList>
            <person name="Selwyn J.D."/>
            <person name="Vollmer S.V."/>
        </authorList>
    </citation>
    <scope>NUCLEOTIDE SEQUENCE</scope>
    <source>
        <strain evidence="11">K2</strain>
    </source>
</reference>
<keyword evidence="2" id="KW-0808">Transferase</keyword>
<feature type="compositionally biased region" description="Basic and acidic residues" evidence="8">
    <location>
        <begin position="2921"/>
        <end position="2932"/>
    </location>
</feature>
<organism evidence="11 12">
    <name type="scientific">Acropora cervicornis</name>
    <name type="common">Staghorn coral</name>
    <dbReference type="NCBI Taxonomy" id="6130"/>
    <lineage>
        <taxon>Eukaryota</taxon>
        <taxon>Metazoa</taxon>
        <taxon>Cnidaria</taxon>
        <taxon>Anthozoa</taxon>
        <taxon>Hexacorallia</taxon>
        <taxon>Scleractinia</taxon>
        <taxon>Astrocoeniina</taxon>
        <taxon>Acroporidae</taxon>
        <taxon>Acropora</taxon>
    </lineage>
</organism>
<dbReference type="InterPro" id="IPR008271">
    <property type="entry name" value="Ser/Thr_kinase_AS"/>
</dbReference>
<dbReference type="SMART" id="SM00220">
    <property type="entry name" value="S_TKc"/>
    <property type="match status" value="2"/>
</dbReference>
<dbReference type="Pfam" id="PF00069">
    <property type="entry name" value="Pkinase"/>
    <property type="match status" value="2"/>
</dbReference>
<keyword evidence="3 6" id="KW-0547">Nucleotide-binding</keyword>
<keyword evidence="5 6" id="KW-0067">ATP-binding</keyword>
<evidence type="ECO:0000259" key="10">
    <source>
        <dbReference type="PROSITE" id="PS50017"/>
    </source>
</evidence>
<keyword evidence="7" id="KW-0175">Coiled coil</keyword>
<feature type="region of interest" description="Disordered" evidence="8">
    <location>
        <begin position="2482"/>
        <end position="2516"/>
    </location>
</feature>
<feature type="region of interest" description="Disordered" evidence="8">
    <location>
        <begin position="1277"/>
        <end position="1308"/>
    </location>
</feature>
<dbReference type="GO" id="GO:0043065">
    <property type="term" value="P:positive regulation of apoptotic process"/>
    <property type="evidence" value="ECO:0007669"/>
    <property type="project" value="TreeGrafter"/>
</dbReference>
<dbReference type="GO" id="GO:0045087">
    <property type="term" value="P:innate immune response"/>
    <property type="evidence" value="ECO:0007669"/>
    <property type="project" value="UniProtKB-ARBA"/>
</dbReference>
<dbReference type="PANTHER" id="PTHR24342">
    <property type="entry name" value="SERINE/THREONINE-PROTEIN KINASE 17"/>
    <property type="match status" value="1"/>
</dbReference>
<dbReference type="PANTHER" id="PTHR24342:SF20">
    <property type="entry name" value="MYOSIN LIGHT CHAIN KINASE, SMOOTH MUSCLE"/>
    <property type="match status" value="1"/>
</dbReference>
<dbReference type="PROSITE" id="PS00108">
    <property type="entry name" value="PROTEIN_KINASE_ST"/>
    <property type="match status" value="2"/>
</dbReference>
<dbReference type="FunFam" id="1.10.510.10:FF:000571">
    <property type="entry name" value="Maternal embryonic leucine zipper kinase"/>
    <property type="match status" value="1"/>
</dbReference>
<feature type="region of interest" description="Disordered" evidence="8">
    <location>
        <begin position="2291"/>
        <end position="2311"/>
    </location>
</feature>
<dbReference type="InterPro" id="IPR011029">
    <property type="entry name" value="DEATH-like_dom_sf"/>
</dbReference>
<comment type="caution">
    <text evidence="11">The sequence shown here is derived from an EMBL/GenBank/DDBJ whole genome shotgun (WGS) entry which is preliminary data.</text>
</comment>
<evidence type="ECO:0000259" key="9">
    <source>
        <dbReference type="PROSITE" id="PS50011"/>
    </source>
</evidence>
<feature type="coiled-coil region" evidence="7">
    <location>
        <begin position="2659"/>
        <end position="2814"/>
    </location>
</feature>
<evidence type="ECO:0000256" key="5">
    <source>
        <dbReference type="ARBA" id="ARBA00022840"/>
    </source>
</evidence>
<feature type="domain" description="Protein kinase" evidence="9">
    <location>
        <begin position="482"/>
        <end position="733"/>
    </location>
</feature>
<evidence type="ECO:0000256" key="8">
    <source>
        <dbReference type="SAM" id="MobiDB-lite"/>
    </source>
</evidence>
<feature type="compositionally biased region" description="Basic and acidic residues" evidence="8">
    <location>
        <begin position="1277"/>
        <end position="1286"/>
    </location>
</feature>
<feature type="domain" description="Death" evidence="10">
    <location>
        <begin position="2945"/>
        <end position="3018"/>
    </location>
</feature>
<feature type="region of interest" description="Disordered" evidence="8">
    <location>
        <begin position="2897"/>
        <end position="2932"/>
    </location>
</feature>
<evidence type="ECO:0000256" key="1">
    <source>
        <dbReference type="ARBA" id="ARBA00022527"/>
    </source>
</evidence>
<feature type="coiled-coil region" evidence="7">
    <location>
        <begin position="2356"/>
        <end position="2393"/>
    </location>
</feature>
<name>A0AAD9PTE6_ACRCE</name>
<accession>A0AAD9PTE6</accession>
<feature type="binding site" evidence="6">
    <location>
        <position position="80"/>
    </location>
    <ligand>
        <name>ATP</name>
        <dbReference type="ChEBI" id="CHEBI:30616"/>
    </ligand>
</feature>
<sequence>MERLFERLNAIFEDPAYSNVRNEIISASEKDLELEPGAPVTLKSSPLEDAYEVHDQIGKGKFGVVMKVTQRSSEKVYAAKYITPSSRSSGSSREDILHEISIMNQLHHKRLVGLIDAFDAPGKIIMIMEFVSGGELFERVAAADCLTEKEASFYMYQLLQGLQYMHNKNIVHLDLKPENIVCVSKDNWDIKLIDFGLAQELEPGERMKALKGTPEFMAPEAVNFEVISLATDMWSVGVIAYILLSGLSPLLGDDDNETLTNVTAADWDFDDESLDVISDQAKDFISKLMVKNPRKRNTVAQCLQHDWMKGSASANAVKIDTKKLRQFLAKRRWQKSVNALVAVRRLSSLKPFTNVKSRPSVAPSLTTVPSEKEESCERNTGDQITEESKNEQERNVDDQNGKHPQQNGESVVEAMPISEETEGEEENDEIDGLVVESVEEEEEEEVEMEEEDEEETEESEDEDVFVPKEFVEFRTDDVEKFYCIEEEVGRGRFGIIKKCVELDTATRFCAKFIKSRPSQKEEFKREISVMNSLHHSRLIRLYDAFEEPKQIILILEYARGGDLSTRMDEDSLPEFEAVKILKQVLEGIKFMHDSGFMHLDLKPQNVMFKNEGGSKIKLIDFTLTRKFDPDKETRISFGTAEYVAPEIVNCEPVTPSADMWAIGVMTYMMLSGESPFLGENEADTVRRITEGRWEFCDVFDYVSKAAKDFIMRLLMKEPRKRMAAEESLKHDWIKSPGFTGKKKSERFSESELFLEDSQPPLSPTERKRQESRRLDEEDEGLDPDELVGKLKDLLAKLQHAEKENKFLEEKLRDEEERSDAVEDDLRMSEASRKELNEKVSKLVAENDNLSHQAKSNIDFRRKLADTEGEKKVLEDELMEKSKKLEILTQRCESLSEKMDHCDVLEEKVYCLERERKEYQEKKKDLEEERERFEKEKEGLIQMNEKASRNNRNLEDTILKLKDDGIKVEAQLNTWRNEKESLVEQFAKQIEELNEKNESLATEKSSLEKNLEALERENNDLNLKLNETYCELSKEREVNKYHEKDKDELEKQLDEIRMEKEESQKNCEEFASKLSNVLAELEDAKVKVNDGTLDNQLDEIASLKESVRLLERDLDNLEDDLDEKEAENEDLKKKIEQLEAENMKTSSDLLTYKANVESTNEEILKLREKSSEQKKDKMNSDVKDEESSVEDHEKRVKDYESVIENLKTEVSSLQRSLVSETQKSKDLEEQVASVRQEGSRHVAVVDEEFIPLKENRVQSAVEDFTECPVLGMEQEIAEGKTSRKMEQDISSSKSGEKAIQSKKDSEELKSFKEQFKSQERVRIRYLEEKVDNYEIEKRDGIEMYKELAAKCNQLREELNEQRSSRKEAEKTLQGKEPEINALNKKVELLKEEIQTISDEKDKGDILYDRLAEKHKNILREKKVLEEEKQQWEELEESMQTQIHNLMRAKEDMESMRKNLYFAVQEKDTTTKELTALQKDHIKQNSELQQLEERARDESHRADMLENERMSLRRQVEEMQKDFNRIELESSADKETINTYEDEIRTLKEENLKALSKTEALSKEKETLVQDSERLILEINDLNHLKLVNENASNNIEILQIENQGLHKRLVEFDHVKESCDNLRDELERVKDERRRLQIALQSEKEEVMNFTDSLRHEHVQLVQKVDEVDQMRQSLQKFEEEKVVREDQVKASVKERDEKINMLKENLRYVKNEKQDAMKQIKILRGENERLLKTVNESFKIGEDYDKLKVSFKSTSGVTEDRADLNIENKTTRKEIATLEEERNQVADKVPQYDEIKEELDKLRQEKEAGLDVIRKLQKENEDFVTETRKTKDLVYSLKKENEIASKEIEKLKEENESLLKEKERFSSENKKFNSFSSEKIDLVNAIAKMKEDSENFNDLRIDKDNLLREVERLKDENENLLQEFEQLNSRTFNLENEKKAFASEIEIFERMKKELSTLKEEKDRGVIEMENLKQEKNALLEKLEIMHGMKENLSSDLTVKRTLQEKGESLELQLEDQALETMKFKKETAKLKKTIDILRKDLQKLQGEKCHRDEEEEMVIARRTDEEKIDLMEKDLQRVFESDERFPLDHCMETSSAKKVEDVSKQEASYIKTLKEEVGFLEKEVEDLSEENKELLQKYKGLQKEHNFSKEELNCIAKELEMTTNELQSVTSQRDLLEKRKEELEQELQERMQELQELREDYDPVKQRLDSAETEIKDLSTENEELHQNYVDLEEKYNRIRKINRELEEDVDIESNNFAGAKSRIEELNKVNLNLQQRIMKMQHEISKLRGISEGSGEEQRGDKSKTLVQSRREQLEAKLIEEELKSGKFGEESRRPSFHYRAQSMDNLYENQETISSLKREIKTLRSSKEQVETLEKKLQELTEKLNMETKNGIAKVEEIETRKKENDSLIYEIESTRHRLVSNVLSPLEEMTSLGAFRVTAADISAGKSKAWTSIKERIATLIREHDRLSAKNLHFQEESHASVKSLESDHLMAESNSGPQDKRESPRNPPPVEDILDKERELQALHKKVAQDAENLALVQNENKQLLRQIEIMKRMQFTTEHEKEAQREKTFLASSLDRRLGQSVRSEFKVKKSQTVESISLVKSNVDQHSGNSSLELVNGNKTETGQEMGETSWSGIEQDGDPIHEDEMQVTRELVKKNKRIYELEQEVDQLLNKIEELSTRKISSGNQISHTEDYRQEILRLEGENKSLKEITNGAALVASTKKIETLEAMNTFLKSEKDELVLQIATKNKKIEILERRVKELTEMKTNVKNGVCSEADDHINELDEELTKTKHKVTELEAELQHANLSYNSKLRRERDELEAKWTKRLRKECLDLQSELSENHNSEKLQWQKKEVELQNIIRHMKIVMNKKLGDAENERKKLTQELMSARRFTLRDGSNSEDSVRGPPSNPGARSTEKAQNDSGLSDRELRRVAYKLNGEEWSQLGTFLGVGDNDLLQLGGLSMGPQEKAFRLLCVWRTRCRLSRSQMISQLAVALEEVNRKDVAQFVLEQFMSGKPRKKLFGW</sequence>
<protein>
    <submittedName>
        <fullName evidence="11">Myosin light chain kinase</fullName>
    </submittedName>
</protein>
<feature type="compositionally biased region" description="Basic and acidic residues" evidence="8">
    <location>
        <begin position="764"/>
        <end position="775"/>
    </location>
</feature>
<dbReference type="EMBL" id="JARQWQ010000149">
    <property type="protein sequence ID" value="KAK2548335.1"/>
    <property type="molecule type" value="Genomic_DNA"/>
</dbReference>
<evidence type="ECO:0000256" key="4">
    <source>
        <dbReference type="ARBA" id="ARBA00022777"/>
    </source>
</evidence>
<dbReference type="CDD" id="cd01670">
    <property type="entry name" value="Death"/>
    <property type="match status" value="1"/>
</dbReference>
<dbReference type="PROSITE" id="PS50011">
    <property type="entry name" value="PROTEIN_KINASE_DOM"/>
    <property type="match status" value="2"/>
</dbReference>
<dbReference type="SUPFAM" id="SSF47986">
    <property type="entry name" value="DEATH domain"/>
    <property type="match status" value="1"/>
</dbReference>
<feature type="compositionally biased region" description="Acidic residues" evidence="8">
    <location>
        <begin position="776"/>
        <end position="785"/>
    </location>
</feature>
<dbReference type="InterPro" id="IPR000488">
    <property type="entry name" value="Death_dom"/>
</dbReference>
<feature type="region of interest" description="Disordered" evidence="8">
    <location>
        <begin position="749"/>
        <end position="785"/>
    </location>
</feature>
<dbReference type="GO" id="GO:0005524">
    <property type="term" value="F:ATP binding"/>
    <property type="evidence" value="ECO:0007669"/>
    <property type="project" value="UniProtKB-UniRule"/>
</dbReference>
<dbReference type="Gene3D" id="1.10.287.1490">
    <property type="match status" value="2"/>
</dbReference>
<feature type="domain" description="Protein kinase" evidence="9">
    <location>
        <begin position="51"/>
        <end position="308"/>
    </location>
</feature>
<keyword evidence="1" id="KW-0723">Serine/threonine-protein kinase</keyword>